<accession>A0A9J5XQA4</accession>
<sequence length="152" mass="17579">MDEIRQYNMITLMRKFAITLKRMCLRRIYIGKVLIIRGIIDDVECATITTIYKNSLLIKFWKSGGRQIILLLEVYTPPIHTKIVRWLHPPWGKFKYNTDSLVRFGTGSMTFCIGNEAGKMIYSESRLMENVSVIEVPLLTSLDVGYTQKAIL</sequence>
<dbReference type="EMBL" id="JACXVP010000008">
    <property type="protein sequence ID" value="KAG5589989.1"/>
    <property type="molecule type" value="Genomic_DNA"/>
</dbReference>
<gene>
    <name evidence="1" type="ORF">H5410_040503</name>
</gene>
<reference evidence="1 2" key="1">
    <citation type="submission" date="2020-09" db="EMBL/GenBank/DDBJ databases">
        <title>De no assembly of potato wild relative species, Solanum commersonii.</title>
        <authorList>
            <person name="Cho K."/>
        </authorList>
    </citation>
    <scope>NUCLEOTIDE SEQUENCE [LARGE SCALE GENOMIC DNA]</scope>
    <source>
        <strain evidence="1">LZ3.2</strain>
        <tissue evidence="1">Leaf</tissue>
    </source>
</reference>
<protein>
    <submittedName>
        <fullName evidence="1">Uncharacterized protein</fullName>
    </submittedName>
</protein>
<keyword evidence="2" id="KW-1185">Reference proteome</keyword>
<name>A0A9J5XQA4_SOLCO</name>
<dbReference type="AlphaFoldDB" id="A0A9J5XQA4"/>
<organism evidence="1 2">
    <name type="scientific">Solanum commersonii</name>
    <name type="common">Commerson's wild potato</name>
    <name type="synonym">Commerson's nightshade</name>
    <dbReference type="NCBI Taxonomy" id="4109"/>
    <lineage>
        <taxon>Eukaryota</taxon>
        <taxon>Viridiplantae</taxon>
        <taxon>Streptophyta</taxon>
        <taxon>Embryophyta</taxon>
        <taxon>Tracheophyta</taxon>
        <taxon>Spermatophyta</taxon>
        <taxon>Magnoliopsida</taxon>
        <taxon>eudicotyledons</taxon>
        <taxon>Gunneridae</taxon>
        <taxon>Pentapetalae</taxon>
        <taxon>asterids</taxon>
        <taxon>lamiids</taxon>
        <taxon>Solanales</taxon>
        <taxon>Solanaceae</taxon>
        <taxon>Solanoideae</taxon>
        <taxon>Solaneae</taxon>
        <taxon>Solanum</taxon>
    </lineage>
</organism>
<dbReference type="Proteomes" id="UP000824120">
    <property type="component" value="Chromosome 8"/>
</dbReference>
<evidence type="ECO:0000313" key="2">
    <source>
        <dbReference type="Proteomes" id="UP000824120"/>
    </source>
</evidence>
<comment type="caution">
    <text evidence="1">The sequence shown here is derived from an EMBL/GenBank/DDBJ whole genome shotgun (WGS) entry which is preliminary data.</text>
</comment>
<evidence type="ECO:0000313" key="1">
    <source>
        <dbReference type="EMBL" id="KAG5589989.1"/>
    </source>
</evidence>
<proteinExistence type="predicted"/>